<protein>
    <recommendedName>
        <fullName evidence="3">Secretion system C-terminal sorting domain-containing protein</fullName>
    </recommendedName>
</protein>
<dbReference type="EMBL" id="BART01020923">
    <property type="protein sequence ID" value="GAG93964.1"/>
    <property type="molecule type" value="Genomic_DNA"/>
</dbReference>
<name>X1BDH6_9ZZZZ</name>
<dbReference type="Gene3D" id="2.60.40.4070">
    <property type="match status" value="1"/>
</dbReference>
<sequence length="102" mass="10965">DDPATGIESRELSASTAFGVEGNHPNPFNPTTTIRFTLPNAGFAELSVYDATGRMIETLRASFMVAGVHEMTWRADGVPSGVYWALLRAGGRTAAHKMVVLK</sequence>
<evidence type="ECO:0000313" key="2">
    <source>
        <dbReference type="EMBL" id="GAG93964.1"/>
    </source>
</evidence>
<dbReference type="InterPro" id="IPR026444">
    <property type="entry name" value="Secre_tail"/>
</dbReference>
<organism evidence="2">
    <name type="scientific">marine sediment metagenome</name>
    <dbReference type="NCBI Taxonomy" id="412755"/>
    <lineage>
        <taxon>unclassified sequences</taxon>
        <taxon>metagenomes</taxon>
        <taxon>ecological metagenomes</taxon>
    </lineage>
</organism>
<dbReference type="AlphaFoldDB" id="X1BDH6"/>
<feature type="non-terminal residue" evidence="2">
    <location>
        <position position="1"/>
    </location>
</feature>
<proteinExistence type="predicted"/>
<comment type="caution">
    <text evidence="2">The sequence shown here is derived from an EMBL/GenBank/DDBJ whole genome shotgun (WGS) entry which is preliminary data.</text>
</comment>
<dbReference type="NCBIfam" id="TIGR04183">
    <property type="entry name" value="Por_Secre_tail"/>
    <property type="match status" value="1"/>
</dbReference>
<gene>
    <name evidence="2" type="ORF">S01H4_38750</name>
</gene>
<accession>X1BDH6</accession>
<evidence type="ECO:0008006" key="3">
    <source>
        <dbReference type="Google" id="ProtNLM"/>
    </source>
</evidence>
<feature type="region of interest" description="Disordered" evidence="1">
    <location>
        <begin position="1"/>
        <end position="26"/>
    </location>
</feature>
<evidence type="ECO:0000256" key="1">
    <source>
        <dbReference type="SAM" id="MobiDB-lite"/>
    </source>
</evidence>
<reference evidence="2" key="1">
    <citation type="journal article" date="2014" name="Front. Microbiol.">
        <title>High frequency of phylogenetically diverse reductive dehalogenase-homologous genes in deep subseafloor sedimentary metagenomes.</title>
        <authorList>
            <person name="Kawai M."/>
            <person name="Futagami T."/>
            <person name="Toyoda A."/>
            <person name="Takaki Y."/>
            <person name="Nishi S."/>
            <person name="Hori S."/>
            <person name="Arai W."/>
            <person name="Tsubouchi T."/>
            <person name="Morono Y."/>
            <person name="Uchiyama I."/>
            <person name="Ito T."/>
            <person name="Fujiyama A."/>
            <person name="Inagaki F."/>
            <person name="Takami H."/>
        </authorList>
    </citation>
    <scope>NUCLEOTIDE SEQUENCE</scope>
    <source>
        <strain evidence="2">Expedition CK06-06</strain>
    </source>
</reference>